<evidence type="ECO:0000313" key="5">
    <source>
        <dbReference type="Proteomes" id="UP001216638"/>
    </source>
</evidence>
<proteinExistence type="inferred from homology"/>
<organism evidence="4 5">
    <name type="scientific">Malassezia brasiliensis</name>
    <dbReference type="NCBI Taxonomy" id="1821822"/>
    <lineage>
        <taxon>Eukaryota</taxon>
        <taxon>Fungi</taxon>
        <taxon>Dikarya</taxon>
        <taxon>Basidiomycota</taxon>
        <taxon>Ustilaginomycotina</taxon>
        <taxon>Malasseziomycetes</taxon>
        <taxon>Malasseziales</taxon>
        <taxon>Malasseziaceae</taxon>
        <taxon>Malassezia</taxon>
    </lineage>
</organism>
<accession>A0AAF0DTA1</accession>
<reference evidence="4" key="1">
    <citation type="submission" date="2023-03" db="EMBL/GenBank/DDBJ databases">
        <title>Mating type loci evolution in Malassezia.</title>
        <authorList>
            <person name="Coelho M.A."/>
        </authorList>
    </citation>
    <scope>NUCLEOTIDE SEQUENCE</scope>
    <source>
        <strain evidence="4">CBS 14135</strain>
    </source>
</reference>
<feature type="domain" description="Cullin family profile" evidence="3">
    <location>
        <begin position="475"/>
        <end position="637"/>
    </location>
</feature>
<evidence type="ECO:0000256" key="2">
    <source>
        <dbReference type="SAM" id="MobiDB-lite"/>
    </source>
</evidence>
<dbReference type="PANTHER" id="PTHR45957">
    <property type="entry name" value="ANAPHASE-PROMOTING COMPLEX SUBUNIT 2"/>
    <property type="match status" value="1"/>
</dbReference>
<evidence type="ECO:0000256" key="1">
    <source>
        <dbReference type="PROSITE-ProRule" id="PRU00330"/>
    </source>
</evidence>
<dbReference type="GO" id="GO:0005680">
    <property type="term" value="C:anaphase-promoting complex"/>
    <property type="evidence" value="ECO:0007669"/>
    <property type="project" value="TreeGrafter"/>
</dbReference>
<dbReference type="AlphaFoldDB" id="A0AAF0DTA1"/>
<dbReference type="InterPro" id="IPR044554">
    <property type="entry name" value="ANAPC2"/>
</dbReference>
<name>A0AAF0DTA1_9BASI</name>
<evidence type="ECO:0000259" key="3">
    <source>
        <dbReference type="PROSITE" id="PS50069"/>
    </source>
</evidence>
<dbReference type="GO" id="GO:0007091">
    <property type="term" value="P:metaphase/anaphase transition of mitotic cell cycle"/>
    <property type="evidence" value="ECO:0007669"/>
    <property type="project" value="TreeGrafter"/>
</dbReference>
<gene>
    <name evidence="4" type="ORF">MBRA1_001704</name>
</gene>
<dbReference type="Proteomes" id="UP001216638">
    <property type="component" value="Chromosome 2"/>
</dbReference>
<dbReference type="SMART" id="SM00182">
    <property type="entry name" value="CULLIN"/>
    <property type="match status" value="1"/>
</dbReference>
<keyword evidence="5" id="KW-1185">Reference proteome</keyword>
<dbReference type="InterPro" id="IPR016158">
    <property type="entry name" value="Cullin_homology"/>
</dbReference>
<dbReference type="PROSITE" id="PS50069">
    <property type="entry name" value="CULLIN_2"/>
    <property type="match status" value="1"/>
</dbReference>
<sequence length="726" mass="78845">MIAEAWAAAERACRAEQAAGVEEVGASLTQAWAYVEQTFDPSAPASADVRKSAPVQHAVDQVHAHLDGLDAWYLDACDRAFSDFCYETLAPLHEAGAYNVVPGAIDACYTWMCTRHALLGSDRGELGLPGASAAFLLQCQTNFTLAMRPAALETLAAYFAHGLSSAHNHVVADAECIQVAAQLRALGLATYVQGVLTTTATQFLEAAVRRETHSTAVHALEHAAFPRMHDLLQTQLVPALEALLEARPGGVHLLDEPLRDAWDTSVSHVHDDALHANPEQASLYLRLEYRLSRALGYARLAQLFDIVGTYPRSRAALSDLMVCCILTQVWLEKSDERVAVADVFLTTLHARLLHPGVDTHAILVYYVNIVYALRLVDTSGVILSKVLPPVQRYLRTRPDIIPAVVNALLGDDDAFALLRMELASASASLSNSARLQEDEAAQARPEYWMDPTWTPRPVDAGPEYSQMRTRDVIDLLVSIFDDHNGFIHALEEHTAQQLVRTQDYDTTRVQRNNDIFKRRFGESSLHHCDVMLADIAASQTSDAAFHAARDAALHQTPAPAVHALVISRQFWPEIDTRAFTLPRRMAEALEAYAAHYAAVQRKRRVRWLPYLGTVDVEVEMNDGRCVRASVTPLEAAVAELVAGMGVPAEAGEAAAAAEAGAEPREDAGAGPARPQPRIVTADNVASALAVDRPAALAALRFWASHGVLAELAAPAAGSFAIQEHGS</sequence>
<dbReference type="SUPFAM" id="SSF75632">
    <property type="entry name" value="Cullin homology domain"/>
    <property type="match status" value="1"/>
</dbReference>
<dbReference type="GO" id="GO:0031625">
    <property type="term" value="F:ubiquitin protein ligase binding"/>
    <property type="evidence" value="ECO:0007669"/>
    <property type="project" value="InterPro"/>
</dbReference>
<comment type="similarity">
    <text evidence="1">Belongs to the cullin family.</text>
</comment>
<dbReference type="InterPro" id="IPR036317">
    <property type="entry name" value="Cullin_homology_sf"/>
</dbReference>
<dbReference type="InterPro" id="IPR057975">
    <property type="entry name" value="TPR_ANAPC2"/>
</dbReference>
<protein>
    <recommendedName>
        <fullName evidence="3">Cullin family profile domain-containing protein</fullName>
    </recommendedName>
</protein>
<dbReference type="PANTHER" id="PTHR45957:SF1">
    <property type="entry name" value="ANAPHASE-PROMOTING COMPLEX SUBUNIT 2"/>
    <property type="match status" value="1"/>
</dbReference>
<dbReference type="GO" id="GO:0070979">
    <property type="term" value="P:protein K11-linked ubiquitination"/>
    <property type="evidence" value="ECO:0007669"/>
    <property type="project" value="TreeGrafter"/>
</dbReference>
<dbReference type="GO" id="GO:0006511">
    <property type="term" value="P:ubiquitin-dependent protein catabolic process"/>
    <property type="evidence" value="ECO:0007669"/>
    <property type="project" value="InterPro"/>
</dbReference>
<dbReference type="Pfam" id="PF25773">
    <property type="entry name" value="TPR_ANAPC2"/>
    <property type="match status" value="1"/>
</dbReference>
<dbReference type="Gene3D" id="3.30.230.130">
    <property type="entry name" value="Cullin, Chain C, Domain 2"/>
    <property type="match status" value="1"/>
</dbReference>
<evidence type="ECO:0000313" key="4">
    <source>
        <dbReference type="EMBL" id="WFC95063.1"/>
    </source>
</evidence>
<dbReference type="EMBL" id="CP119952">
    <property type="protein sequence ID" value="WFC95063.1"/>
    <property type="molecule type" value="Genomic_DNA"/>
</dbReference>
<feature type="region of interest" description="Disordered" evidence="2">
    <location>
        <begin position="654"/>
        <end position="676"/>
    </location>
</feature>